<comment type="caution">
    <text evidence="4">The sequence shown here is derived from an EMBL/GenBank/DDBJ whole genome shotgun (WGS) entry which is preliminary data.</text>
</comment>
<dbReference type="EMBL" id="JANUHC010000012">
    <property type="protein sequence ID" value="MCS0632985.1"/>
    <property type="molecule type" value="Genomic_DNA"/>
</dbReference>
<name>A0ABT2C6K3_9BURK</name>
<proteinExistence type="predicted"/>
<accession>A0ABT2C6K3</accession>
<dbReference type="InterPro" id="IPR050832">
    <property type="entry name" value="Bact_Acetyltransf"/>
</dbReference>
<dbReference type="InterPro" id="IPR000182">
    <property type="entry name" value="GNAT_dom"/>
</dbReference>
<evidence type="ECO:0000256" key="2">
    <source>
        <dbReference type="ARBA" id="ARBA00023315"/>
    </source>
</evidence>
<dbReference type="PROSITE" id="PS51186">
    <property type="entry name" value="GNAT"/>
    <property type="match status" value="1"/>
</dbReference>
<dbReference type="Pfam" id="PF00583">
    <property type="entry name" value="Acetyltransf_1"/>
    <property type="match status" value="1"/>
</dbReference>
<dbReference type="SUPFAM" id="SSF55729">
    <property type="entry name" value="Acyl-CoA N-acyltransferases (Nat)"/>
    <property type="match status" value="1"/>
</dbReference>
<organism evidence="4 5">
    <name type="scientific">Telluria mixta</name>
    <dbReference type="NCBI Taxonomy" id="34071"/>
    <lineage>
        <taxon>Bacteria</taxon>
        <taxon>Pseudomonadati</taxon>
        <taxon>Pseudomonadota</taxon>
        <taxon>Betaproteobacteria</taxon>
        <taxon>Burkholderiales</taxon>
        <taxon>Oxalobacteraceae</taxon>
        <taxon>Telluria group</taxon>
        <taxon>Telluria</taxon>
    </lineage>
</organism>
<dbReference type="Gene3D" id="3.40.630.30">
    <property type="match status" value="1"/>
</dbReference>
<dbReference type="InterPro" id="IPR016181">
    <property type="entry name" value="Acyl_CoA_acyltransferase"/>
</dbReference>
<reference evidence="4" key="1">
    <citation type="submission" date="2022-08" db="EMBL/GenBank/DDBJ databases">
        <title>Reclassification of Massilia species as members of the genera Telluria, Duganella, Pseudoduganella, Mokoshia gen. nov. and Zemynaea gen. nov. using orthogonal and non-orthogonal genome-based approaches.</title>
        <authorList>
            <person name="Bowman J.P."/>
        </authorList>
    </citation>
    <scope>NUCLEOTIDE SEQUENCE</scope>
    <source>
        <strain evidence="4">LMG 11547</strain>
    </source>
</reference>
<dbReference type="PANTHER" id="PTHR43877">
    <property type="entry name" value="AMINOALKYLPHOSPHONATE N-ACETYLTRANSFERASE-RELATED-RELATED"/>
    <property type="match status" value="1"/>
</dbReference>
<evidence type="ECO:0000313" key="5">
    <source>
        <dbReference type="Proteomes" id="UP001165263"/>
    </source>
</evidence>
<evidence type="ECO:0000313" key="4">
    <source>
        <dbReference type="EMBL" id="MCS0632985.1"/>
    </source>
</evidence>
<dbReference type="RefSeq" id="WP_259451983.1">
    <property type="nucleotide sequence ID" value="NZ_CP119520.1"/>
</dbReference>
<evidence type="ECO:0000259" key="3">
    <source>
        <dbReference type="PROSITE" id="PS51186"/>
    </source>
</evidence>
<dbReference type="PANTHER" id="PTHR43877:SF2">
    <property type="entry name" value="AMINOALKYLPHOSPHONATE N-ACETYLTRANSFERASE-RELATED"/>
    <property type="match status" value="1"/>
</dbReference>
<protein>
    <submittedName>
        <fullName evidence="4">GNAT family N-acetyltransferase</fullName>
    </submittedName>
</protein>
<gene>
    <name evidence="4" type="ORF">NX786_26990</name>
</gene>
<feature type="domain" description="N-acetyltransferase" evidence="3">
    <location>
        <begin position="6"/>
        <end position="167"/>
    </location>
</feature>
<keyword evidence="2" id="KW-0012">Acyltransferase</keyword>
<keyword evidence="1" id="KW-0808">Transferase</keyword>
<evidence type="ECO:0000256" key="1">
    <source>
        <dbReference type="ARBA" id="ARBA00022679"/>
    </source>
</evidence>
<sequence length="176" mass="19333">MDAGGIHIRPLGAADAVPYRALRLESLRNFQFAHGPAYDDALAQSEAWHADRLARPDYTWFGAFDGTLLVGAICLRAKAGSRLRHSASLNSLMVAQSHQRAGIGRLLTAHLIEHARSLGHLRRLTLTLIDGNAPARRLYDAFGFQSFGVEPDAIYHEGGYRAIHHLHLPLVSQVTP</sequence>
<dbReference type="CDD" id="cd04301">
    <property type="entry name" value="NAT_SF"/>
    <property type="match status" value="1"/>
</dbReference>
<keyword evidence="5" id="KW-1185">Reference proteome</keyword>
<dbReference type="Proteomes" id="UP001165263">
    <property type="component" value="Unassembled WGS sequence"/>
</dbReference>